<dbReference type="InterPro" id="IPR000531">
    <property type="entry name" value="Beta-barrel_TonB"/>
</dbReference>
<dbReference type="InterPro" id="IPR037066">
    <property type="entry name" value="Plug_dom_sf"/>
</dbReference>
<dbReference type="AlphaFoldDB" id="A0A6J4UEJ6"/>
<reference evidence="19" key="1">
    <citation type="submission" date="2020-02" db="EMBL/GenBank/DDBJ databases">
        <authorList>
            <person name="Meier V. D."/>
        </authorList>
    </citation>
    <scope>NUCLEOTIDE SEQUENCE</scope>
    <source>
        <strain evidence="19">AVDCRST_MAG23</strain>
    </source>
</reference>
<dbReference type="GO" id="GO:0009279">
    <property type="term" value="C:cell outer membrane"/>
    <property type="evidence" value="ECO:0007669"/>
    <property type="project" value="UniProtKB-SubCell"/>
</dbReference>
<keyword evidence="11 14" id="KW-0472">Membrane</keyword>
<evidence type="ECO:0000256" key="12">
    <source>
        <dbReference type="ARBA" id="ARBA00023170"/>
    </source>
</evidence>
<organism evidence="19">
    <name type="scientific">uncultured Sphingosinicella sp</name>
    <dbReference type="NCBI Taxonomy" id="478748"/>
    <lineage>
        <taxon>Bacteria</taxon>
        <taxon>Pseudomonadati</taxon>
        <taxon>Pseudomonadota</taxon>
        <taxon>Alphaproteobacteria</taxon>
        <taxon>Sphingomonadales</taxon>
        <taxon>Sphingosinicellaceae</taxon>
        <taxon>Sphingosinicella</taxon>
        <taxon>environmental samples</taxon>
    </lineage>
</organism>
<dbReference type="Gene3D" id="2.170.130.10">
    <property type="entry name" value="TonB-dependent receptor, plug domain"/>
    <property type="match status" value="1"/>
</dbReference>
<dbReference type="InterPro" id="IPR039426">
    <property type="entry name" value="TonB-dep_rcpt-like"/>
</dbReference>
<dbReference type="CDD" id="cd01347">
    <property type="entry name" value="ligand_gated_channel"/>
    <property type="match status" value="1"/>
</dbReference>
<feature type="chain" id="PRO_5026751976" evidence="16">
    <location>
        <begin position="22"/>
        <end position="702"/>
    </location>
</feature>
<evidence type="ECO:0000256" key="10">
    <source>
        <dbReference type="ARBA" id="ARBA00023077"/>
    </source>
</evidence>
<keyword evidence="10 15" id="KW-0798">TonB box</keyword>
<dbReference type="SUPFAM" id="SSF56935">
    <property type="entry name" value="Porins"/>
    <property type="match status" value="1"/>
</dbReference>
<evidence type="ECO:0000256" key="6">
    <source>
        <dbReference type="ARBA" id="ARBA00022692"/>
    </source>
</evidence>
<feature type="domain" description="TonB-dependent receptor plug" evidence="18">
    <location>
        <begin position="59"/>
        <end position="155"/>
    </location>
</feature>
<evidence type="ECO:0000259" key="18">
    <source>
        <dbReference type="Pfam" id="PF07715"/>
    </source>
</evidence>
<evidence type="ECO:0000256" key="9">
    <source>
        <dbReference type="ARBA" id="ARBA00023065"/>
    </source>
</evidence>
<evidence type="ECO:0000256" key="1">
    <source>
        <dbReference type="ARBA" id="ARBA00004571"/>
    </source>
</evidence>
<evidence type="ECO:0000256" key="13">
    <source>
        <dbReference type="ARBA" id="ARBA00023237"/>
    </source>
</evidence>
<evidence type="ECO:0000256" key="7">
    <source>
        <dbReference type="ARBA" id="ARBA00022729"/>
    </source>
</evidence>
<dbReference type="PANTHER" id="PTHR32552">
    <property type="entry name" value="FERRICHROME IRON RECEPTOR-RELATED"/>
    <property type="match status" value="1"/>
</dbReference>
<dbReference type="EMBL" id="CADCWD010000082">
    <property type="protein sequence ID" value="CAA9545466.1"/>
    <property type="molecule type" value="Genomic_DNA"/>
</dbReference>
<evidence type="ECO:0000256" key="2">
    <source>
        <dbReference type="ARBA" id="ARBA00009810"/>
    </source>
</evidence>
<evidence type="ECO:0000313" key="19">
    <source>
        <dbReference type="EMBL" id="CAA9545466.1"/>
    </source>
</evidence>
<feature type="signal peptide" evidence="16">
    <location>
        <begin position="1"/>
        <end position="21"/>
    </location>
</feature>
<dbReference type="InterPro" id="IPR012910">
    <property type="entry name" value="Plug_dom"/>
</dbReference>
<proteinExistence type="inferred from homology"/>
<sequence>MFVRSVSAAALACALAAPALAADDTVAAGDDQAPIIVTGSRDEYGVKSTSTATRTETDVKDIPQSLSVISEAQIEDQDLRSIADVLNYVPGATPGTGEGNRDQITLRGNNTTADFFIDGVRDDVQYFRDLYNADRVEVLRGPNAMIFGRGGGGGVVNRVLKRPGLRENREFAVSGDSEGGVRLTADLDQPLTSSAGVRINGVYENGESFRRGVELERYGVNPTAALLLGPDTRIDFSYEFFHDRRTADRGIPAFGDRPLEGFDKIFFGDPEQSFADIDAHIGSFMLSHDFGEGFSIRNRTQYADYDKLYQNVFPGDLLEASGQVRLSAYRDTTARQNLLSQTDLIWENRLGGIDQTLLLGFEIGRQDSRQQRLNGFFQPTDSASVLVPLASPTIAANIIYRPVNTNAARTPSNFTASEASILAVYAQDQIRLSDMFEIVAGLRYDRFELDVENLNNGALFSRTDDLVSPRLGVIVKPMPDLSIYASYSRSYLPSSGDQFTSLDVTSEALKPERFDNYEIGAKWEPVRGLLATIAVYQLDRTNTRAAGPTPGTVVLTGEQRSRGVEIGLERNISDRWQVSAGYALQEAEIRRTTAAAPAGREVPLVPRHQFSLWNRYDVNDTLGLGLGILAASKSYASISNEVRLPGYVRLDAAVFYELTDGIEAQLNVENVFGRDYFPTAHNDNNIAPGAPRTLRGTVRFSF</sequence>
<keyword evidence="8" id="KW-0408">Iron</keyword>
<keyword evidence="12 19" id="KW-0675">Receptor</keyword>
<dbReference type="Pfam" id="PF00593">
    <property type="entry name" value="TonB_dep_Rec_b-barrel"/>
    <property type="match status" value="1"/>
</dbReference>
<keyword evidence="3 14" id="KW-0813">Transport</keyword>
<evidence type="ECO:0000256" key="5">
    <source>
        <dbReference type="ARBA" id="ARBA00022496"/>
    </source>
</evidence>
<keyword evidence="5" id="KW-0410">Iron transport</keyword>
<dbReference type="GO" id="GO:0015891">
    <property type="term" value="P:siderophore transport"/>
    <property type="evidence" value="ECO:0007669"/>
    <property type="project" value="InterPro"/>
</dbReference>
<evidence type="ECO:0000256" key="14">
    <source>
        <dbReference type="PROSITE-ProRule" id="PRU01360"/>
    </source>
</evidence>
<name>A0A6J4UEJ6_9SPHN</name>
<accession>A0A6J4UEJ6</accession>
<evidence type="ECO:0000256" key="3">
    <source>
        <dbReference type="ARBA" id="ARBA00022448"/>
    </source>
</evidence>
<evidence type="ECO:0000256" key="15">
    <source>
        <dbReference type="RuleBase" id="RU003357"/>
    </source>
</evidence>
<comment type="similarity">
    <text evidence="2 14 15">Belongs to the TonB-dependent receptor family.</text>
</comment>
<dbReference type="PROSITE" id="PS52016">
    <property type="entry name" value="TONB_DEPENDENT_REC_3"/>
    <property type="match status" value="1"/>
</dbReference>
<keyword evidence="9" id="KW-0406">Ion transport</keyword>
<feature type="domain" description="TonB-dependent receptor-like beta-barrel" evidence="17">
    <location>
        <begin position="226"/>
        <end position="671"/>
    </location>
</feature>
<keyword evidence="4 14" id="KW-1134">Transmembrane beta strand</keyword>
<dbReference type="PANTHER" id="PTHR32552:SF68">
    <property type="entry name" value="FERRICHROME OUTER MEMBRANE TRANSPORTER_PHAGE RECEPTOR"/>
    <property type="match status" value="1"/>
</dbReference>
<evidence type="ECO:0000256" key="16">
    <source>
        <dbReference type="SAM" id="SignalP"/>
    </source>
</evidence>
<evidence type="ECO:0000256" key="4">
    <source>
        <dbReference type="ARBA" id="ARBA00022452"/>
    </source>
</evidence>
<keyword evidence="6 14" id="KW-0812">Transmembrane</keyword>
<dbReference type="Pfam" id="PF07715">
    <property type="entry name" value="Plug"/>
    <property type="match status" value="1"/>
</dbReference>
<keyword evidence="13 14" id="KW-0998">Cell outer membrane</keyword>
<evidence type="ECO:0000259" key="17">
    <source>
        <dbReference type="Pfam" id="PF00593"/>
    </source>
</evidence>
<dbReference type="GO" id="GO:0015344">
    <property type="term" value="F:siderophore uptake transmembrane transporter activity"/>
    <property type="evidence" value="ECO:0007669"/>
    <property type="project" value="TreeGrafter"/>
</dbReference>
<gene>
    <name evidence="19" type="ORF">AVDCRST_MAG23-2500</name>
</gene>
<evidence type="ECO:0000256" key="8">
    <source>
        <dbReference type="ARBA" id="ARBA00023004"/>
    </source>
</evidence>
<protein>
    <submittedName>
        <fullName evidence="19">Ferrichrome-iron receptor</fullName>
    </submittedName>
</protein>
<comment type="subcellular location">
    <subcellularLocation>
        <location evidence="1 14">Cell outer membrane</location>
        <topology evidence="1 14">Multi-pass membrane protein</topology>
    </subcellularLocation>
</comment>
<dbReference type="Gene3D" id="2.40.170.20">
    <property type="entry name" value="TonB-dependent receptor, beta-barrel domain"/>
    <property type="match status" value="1"/>
</dbReference>
<dbReference type="InterPro" id="IPR010105">
    <property type="entry name" value="TonB_sidphr_rcpt"/>
</dbReference>
<dbReference type="NCBIfam" id="TIGR01783">
    <property type="entry name" value="TonB-siderophor"/>
    <property type="match status" value="1"/>
</dbReference>
<dbReference type="InterPro" id="IPR036942">
    <property type="entry name" value="Beta-barrel_TonB_sf"/>
</dbReference>
<evidence type="ECO:0000256" key="11">
    <source>
        <dbReference type="ARBA" id="ARBA00023136"/>
    </source>
</evidence>
<keyword evidence="7 16" id="KW-0732">Signal</keyword>
<dbReference type="GO" id="GO:0038023">
    <property type="term" value="F:signaling receptor activity"/>
    <property type="evidence" value="ECO:0007669"/>
    <property type="project" value="InterPro"/>
</dbReference>